<dbReference type="AlphaFoldDB" id="A0A8T0ILZ0"/>
<sequence>MLLMHLPISLSYSIWVHCCILLCVLVPATHCPSNLKVDTPLKQNDNQWISSRFRKGLRHQPESLQD</sequence>
<feature type="signal peptide" evidence="1">
    <location>
        <begin position="1"/>
        <end position="31"/>
    </location>
</feature>
<gene>
    <name evidence="2" type="ORF">KC19_3G198600</name>
</gene>
<reference evidence="2" key="1">
    <citation type="submission" date="2020-06" db="EMBL/GenBank/DDBJ databases">
        <title>WGS assembly of Ceratodon purpureus strain R40.</title>
        <authorList>
            <person name="Carey S.B."/>
            <person name="Jenkins J."/>
            <person name="Shu S."/>
            <person name="Lovell J.T."/>
            <person name="Sreedasyam A."/>
            <person name="Maumus F."/>
            <person name="Tiley G.P."/>
            <person name="Fernandez-Pozo N."/>
            <person name="Barry K."/>
            <person name="Chen C."/>
            <person name="Wang M."/>
            <person name="Lipzen A."/>
            <person name="Daum C."/>
            <person name="Saski C.A."/>
            <person name="Payton A.C."/>
            <person name="Mcbreen J.C."/>
            <person name="Conrad R.E."/>
            <person name="Kollar L.M."/>
            <person name="Olsson S."/>
            <person name="Huttunen S."/>
            <person name="Landis J.B."/>
            <person name="Wickett N.J."/>
            <person name="Johnson M.G."/>
            <person name="Rensing S.A."/>
            <person name="Grimwood J."/>
            <person name="Schmutz J."/>
            <person name="Mcdaniel S.F."/>
        </authorList>
    </citation>
    <scope>NUCLEOTIDE SEQUENCE</scope>
    <source>
        <strain evidence="2">R40</strain>
    </source>
</reference>
<evidence type="ECO:0008006" key="4">
    <source>
        <dbReference type="Google" id="ProtNLM"/>
    </source>
</evidence>
<comment type="caution">
    <text evidence="2">The sequence shown here is derived from an EMBL/GenBank/DDBJ whole genome shotgun (WGS) entry which is preliminary data.</text>
</comment>
<keyword evidence="1" id="KW-0732">Signal</keyword>
<proteinExistence type="predicted"/>
<dbReference type="Proteomes" id="UP000822688">
    <property type="component" value="Chromosome 3"/>
</dbReference>
<feature type="chain" id="PRO_5035760841" description="Secreted protein" evidence="1">
    <location>
        <begin position="32"/>
        <end position="66"/>
    </location>
</feature>
<organism evidence="2 3">
    <name type="scientific">Ceratodon purpureus</name>
    <name type="common">Fire moss</name>
    <name type="synonym">Dicranum purpureum</name>
    <dbReference type="NCBI Taxonomy" id="3225"/>
    <lineage>
        <taxon>Eukaryota</taxon>
        <taxon>Viridiplantae</taxon>
        <taxon>Streptophyta</taxon>
        <taxon>Embryophyta</taxon>
        <taxon>Bryophyta</taxon>
        <taxon>Bryophytina</taxon>
        <taxon>Bryopsida</taxon>
        <taxon>Dicranidae</taxon>
        <taxon>Pseudoditrichales</taxon>
        <taxon>Ditrichaceae</taxon>
        <taxon>Ceratodon</taxon>
    </lineage>
</organism>
<keyword evidence="3" id="KW-1185">Reference proteome</keyword>
<accession>A0A8T0ILZ0</accession>
<dbReference type="EMBL" id="CM026423">
    <property type="protein sequence ID" value="KAG0584272.1"/>
    <property type="molecule type" value="Genomic_DNA"/>
</dbReference>
<evidence type="ECO:0000256" key="1">
    <source>
        <dbReference type="SAM" id="SignalP"/>
    </source>
</evidence>
<name>A0A8T0ILZ0_CERPU</name>
<evidence type="ECO:0000313" key="2">
    <source>
        <dbReference type="EMBL" id="KAG0584272.1"/>
    </source>
</evidence>
<evidence type="ECO:0000313" key="3">
    <source>
        <dbReference type="Proteomes" id="UP000822688"/>
    </source>
</evidence>
<protein>
    <recommendedName>
        <fullName evidence="4">Secreted protein</fullName>
    </recommendedName>
</protein>